<organism evidence="5">
    <name type="scientific">Mytilinidion resinicola</name>
    <dbReference type="NCBI Taxonomy" id="574789"/>
    <lineage>
        <taxon>Eukaryota</taxon>
        <taxon>Fungi</taxon>
        <taxon>Dikarya</taxon>
        <taxon>Ascomycota</taxon>
        <taxon>Pezizomycotina</taxon>
        <taxon>Dothideomycetes</taxon>
        <taxon>Pleosporomycetidae</taxon>
        <taxon>Mytilinidiales</taxon>
        <taxon>Mytilinidiaceae</taxon>
        <taxon>Mytilinidion</taxon>
    </lineage>
</organism>
<proteinExistence type="predicted"/>
<dbReference type="Pfam" id="PF00891">
    <property type="entry name" value="Methyltransf_2"/>
    <property type="match status" value="1"/>
</dbReference>
<dbReference type="EMBL" id="MU003704">
    <property type="protein sequence ID" value="KAF2808097.1"/>
    <property type="molecule type" value="Genomic_DNA"/>
</dbReference>
<dbReference type="RefSeq" id="XP_033575061.1">
    <property type="nucleotide sequence ID" value="XM_033724453.1"/>
</dbReference>
<dbReference type="InterPro" id="IPR036390">
    <property type="entry name" value="WH_DNA-bd_sf"/>
</dbReference>
<protein>
    <submittedName>
        <fullName evidence="5 7">S-adenosyl-L-methionine-dependent methyltransferase</fullName>
    </submittedName>
</protein>
<keyword evidence="2 5" id="KW-0808">Transferase</keyword>
<evidence type="ECO:0000313" key="7">
    <source>
        <dbReference type="RefSeq" id="XP_033575061.1"/>
    </source>
</evidence>
<dbReference type="Gene3D" id="3.40.50.150">
    <property type="entry name" value="Vaccinia Virus protein VP39"/>
    <property type="match status" value="1"/>
</dbReference>
<feature type="domain" description="O-methyltransferase C-terminal" evidence="4">
    <location>
        <begin position="178"/>
        <end position="383"/>
    </location>
</feature>
<dbReference type="PANTHER" id="PTHR43712">
    <property type="entry name" value="PUTATIVE (AFU_ORTHOLOGUE AFUA_4G14580)-RELATED"/>
    <property type="match status" value="1"/>
</dbReference>
<dbReference type="PANTHER" id="PTHR43712:SF5">
    <property type="entry name" value="O-METHYLTRANSFERASE ASQN-RELATED"/>
    <property type="match status" value="1"/>
</dbReference>
<dbReference type="InterPro" id="IPR036388">
    <property type="entry name" value="WH-like_DNA-bd_sf"/>
</dbReference>
<dbReference type="SUPFAM" id="SSF46785">
    <property type="entry name" value="Winged helix' DNA-binding domain"/>
    <property type="match status" value="1"/>
</dbReference>
<dbReference type="GO" id="GO:0008171">
    <property type="term" value="F:O-methyltransferase activity"/>
    <property type="evidence" value="ECO:0007669"/>
    <property type="project" value="InterPro"/>
</dbReference>
<keyword evidence="6" id="KW-1185">Reference proteome</keyword>
<dbReference type="AlphaFoldDB" id="A0A6A6YJJ9"/>
<dbReference type="Proteomes" id="UP000504636">
    <property type="component" value="Unplaced"/>
</dbReference>
<reference evidence="5 7" key="1">
    <citation type="journal article" date="2020" name="Stud. Mycol.">
        <title>101 Dothideomycetes genomes: a test case for predicting lifestyles and emergence of pathogens.</title>
        <authorList>
            <person name="Haridas S."/>
            <person name="Albert R."/>
            <person name="Binder M."/>
            <person name="Bloem J."/>
            <person name="Labutti K."/>
            <person name="Salamov A."/>
            <person name="Andreopoulos B."/>
            <person name="Baker S."/>
            <person name="Barry K."/>
            <person name="Bills G."/>
            <person name="Bluhm B."/>
            <person name="Cannon C."/>
            <person name="Castanera R."/>
            <person name="Culley D."/>
            <person name="Daum C."/>
            <person name="Ezra D."/>
            <person name="Gonzalez J."/>
            <person name="Henrissat B."/>
            <person name="Kuo A."/>
            <person name="Liang C."/>
            <person name="Lipzen A."/>
            <person name="Lutzoni F."/>
            <person name="Magnuson J."/>
            <person name="Mondo S."/>
            <person name="Nolan M."/>
            <person name="Ohm R."/>
            <person name="Pangilinan J."/>
            <person name="Park H.-J."/>
            <person name="Ramirez L."/>
            <person name="Alfaro M."/>
            <person name="Sun H."/>
            <person name="Tritt A."/>
            <person name="Yoshinaga Y."/>
            <person name="Zwiers L.-H."/>
            <person name="Turgeon B."/>
            <person name="Goodwin S."/>
            <person name="Spatafora J."/>
            <person name="Crous P."/>
            <person name="Grigoriev I."/>
        </authorList>
    </citation>
    <scope>NUCLEOTIDE SEQUENCE</scope>
    <source>
        <strain evidence="5 7">CBS 304.34</strain>
    </source>
</reference>
<dbReference type="GeneID" id="54465346"/>
<gene>
    <name evidence="5 7" type="ORF">BDZ99DRAFT_510144</name>
</gene>
<evidence type="ECO:0000313" key="6">
    <source>
        <dbReference type="Proteomes" id="UP000504636"/>
    </source>
</evidence>
<dbReference type="GO" id="GO:0032259">
    <property type="term" value="P:methylation"/>
    <property type="evidence" value="ECO:0007669"/>
    <property type="project" value="UniProtKB-KW"/>
</dbReference>
<dbReference type="InterPro" id="IPR016461">
    <property type="entry name" value="COMT-like"/>
</dbReference>
<dbReference type="SUPFAM" id="SSF53335">
    <property type="entry name" value="S-adenosyl-L-methionine-dependent methyltransferases"/>
    <property type="match status" value="1"/>
</dbReference>
<dbReference type="InterPro" id="IPR001077">
    <property type="entry name" value="COMT_C"/>
</dbReference>
<evidence type="ECO:0000256" key="2">
    <source>
        <dbReference type="ARBA" id="ARBA00022679"/>
    </source>
</evidence>
<dbReference type="Gene3D" id="1.10.10.10">
    <property type="entry name" value="Winged helix-like DNA-binding domain superfamily/Winged helix DNA-binding domain"/>
    <property type="match status" value="1"/>
</dbReference>
<dbReference type="OrthoDB" id="1606438at2759"/>
<dbReference type="PROSITE" id="PS51683">
    <property type="entry name" value="SAM_OMT_II"/>
    <property type="match status" value="1"/>
</dbReference>
<evidence type="ECO:0000256" key="3">
    <source>
        <dbReference type="ARBA" id="ARBA00022691"/>
    </source>
</evidence>
<evidence type="ECO:0000256" key="1">
    <source>
        <dbReference type="ARBA" id="ARBA00022603"/>
    </source>
</evidence>
<accession>A0A6A6YJJ9</accession>
<evidence type="ECO:0000313" key="5">
    <source>
        <dbReference type="EMBL" id="KAF2808097.1"/>
    </source>
</evidence>
<dbReference type="InterPro" id="IPR029063">
    <property type="entry name" value="SAM-dependent_MTases_sf"/>
</dbReference>
<keyword evidence="3" id="KW-0949">S-adenosyl-L-methionine</keyword>
<reference evidence="7" key="3">
    <citation type="submission" date="2025-04" db="UniProtKB">
        <authorList>
            <consortium name="RefSeq"/>
        </authorList>
    </citation>
    <scope>IDENTIFICATION</scope>
    <source>
        <strain evidence="7">CBS 304.34</strain>
    </source>
</reference>
<keyword evidence="1 5" id="KW-0489">Methyltransferase</keyword>
<name>A0A6A6YJJ9_9PEZI</name>
<sequence length="423" mass="46362">MSTAPSLLSQLIADISKKGTILEDYLTRNGLPQPSFKTSAPIDLAIPASEESLIVGPAEGLKWIGMTEIYLLTSLQILCHFNIAQSIPLGSPIAFNELAKKTSLNESLLAHYLHMASTHHYFYEPAPGFAAHTAGSRLLAEDEGYRACAWLRADIFFTACSKALETMTRFGGSAKPEEAPYAVAFGDVFFAHLEKEPWRREKFAHSMKAMTSGSEVEEIAVVYDWGSVEEGGLVVDIGGGMAHISAAIATAHPHLHFLIQDLPSLADQANTHIASRSGPKASHLTFHPHDFFTPQPAIARNAAVYVLRNILHDWSDAHCQQILAHIVDAMGPKSRVVIVDVVVPEPGTLGMYEEAQMRTLDLTMWALFAARERSMEDWEGLLKVVDERLGVLKVVEPPRMRRYAVMEVGLLGEGVGGMEARPI</sequence>
<reference evidence="7" key="2">
    <citation type="submission" date="2020-04" db="EMBL/GenBank/DDBJ databases">
        <authorList>
            <consortium name="NCBI Genome Project"/>
        </authorList>
    </citation>
    <scope>NUCLEOTIDE SEQUENCE</scope>
    <source>
        <strain evidence="7">CBS 304.34</strain>
    </source>
</reference>
<evidence type="ECO:0000259" key="4">
    <source>
        <dbReference type="Pfam" id="PF00891"/>
    </source>
</evidence>